<keyword evidence="5 9" id="KW-0863">Zinc-finger</keyword>
<dbReference type="SMART" id="SM00184">
    <property type="entry name" value="RING"/>
    <property type="match status" value="1"/>
</dbReference>
<sequence length="997" mass="110311">MDPSSHLEKMGRELKCPICLSLLNSAVSLTCNHVFCNECIQKSMKLVSDCPVCKVPYRRREVRPAPHMDNLVNIYKSMEVASGANIFVSQSAPSKKLSGEENQLEADEVVGKGSKPVNQKKPKGKRSKGHSTNSSSDTMRPSFPSNKRIQVPQHPLPETPTQPIRLEIDLGKETLTEPQRSADVKEAGSHLDKKENQGFCPFFWLQNEEDAEKCTALTVEDTVMDTPPDIPCFSDLKDADDEVQCNMTPKKGTSVTSHNPDLYDSEMFEWTQRACSPELCSSPTKLQLKESNKILESVAEDSGQRENVDTVGNHANMSHVEGKFNIRTNKICPSLSATASMPVNDSTLAKVVKSSKNISSNMLVVDLFPPLHDIDGSSESKRNKQRKKATGTCIDPKDLAEHSSQNQNLDTVIKPINTSNSCKPKRSIEKIFRVPVATKTLLGNACISMEGVEATHQADKRKAVADAFVPLNEKEGISTSRNLKRSAKQNTSNKKLERNFNRRSKVPKTTPNLDATVRQIETDLGSGGGTVASGSMVDSKTRDQLNGTKVNCVPADNPKVIVPNDCQHNHAKDTQSSGKLYGNLPETNTGFLGMNGVLRKCDKGPNNVQCSFCHSVEDSKASGVMVHYLNGKRVKVGYSEAGNVIHVHQNCAEWAPNVYFEEDVAVNLEAELTRSKRIKCGCCGLKGAALGCYEKSCRRSFHVPCAKLTPQCRWDHENFVMLCPLHASSKLPNEISKYRAEQKEKSLSRRQLPISQPKSAIKQDDTTHSQWNSNGLSAKLVLCCSALTIAEKEIVSEFEMLSGVKVIKNWDSSVTHIIASTDENGACRRTLKFLMGILEGKWILNIEWVKACLKANENVDEQQYEIDVDIHGIRGGPRQGRLRHLNKQAKIFDGYKFYFIGDFQPSYRGFLHDLLIAAGGRILHRKPIAGDNEAVSSTFIIYSLELPDKCNPSNRISIVNRRRTDAVNLASSCQAVVATNSWILNSIAACKWQNLAE</sequence>
<name>A0AAF0XPW5_DAUCS</name>
<dbReference type="PROSITE" id="PS50089">
    <property type="entry name" value="ZF_RING_2"/>
    <property type="match status" value="1"/>
</dbReference>
<feature type="compositionally biased region" description="Basic residues" evidence="10">
    <location>
        <begin position="118"/>
        <end position="129"/>
    </location>
</feature>
<evidence type="ECO:0000256" key="5">
    <source>
        <dbReference type="ARBA" id="ARBA00022771"/>
    </source>
</evidence>
<keyword evidence="7" id="KW-0234">DNA repair</keyword>
<evidence type="ECO:0000259" key="13">
    <source>
        <dbReference type="PROSITE" id="PS51805"/>
    </source>
</evidence>
<dbReference type="PROSITE" id="PS51805">
    <property type="entry name" value="EPHD"/>
    <property type="match status" value="1"/>
</dbReference>
<dbReference type="GO" id="GO:0008270">
    <property type="term" value="F:zinc ion binding"/>
    <property type="evidence" value="ECO:0007669"/>
    <property type="project" value="UniProtKB-KW"/>
</dbReference>
<dbReference type="PROSITE" id="PS50172">
    <property type="entry name" value="BRCT"/>
    <property type="match status" value="2"/>
</dbReference>
<dbReference type="InterPro" id="IPR001841">
    <property type="entry name" value="Znf_RING"/>
</dbReference>
<accession>A0AAF0XPW5</accession>
<evidence type="ECO:0000259" key="11">
    <source>
        <dbReference type="PROSITE" id="PS50089"/>
    </source>
</evidence>
<dbReference type="CDD" id="cd15571">
    <property type="entry name" value="ePHD"/>
    <property type="match status" value="1"/>
</dbReference>
<dbReference type="FunFam" id="3.30.40.10:FF:000310">
    <property type="entry name" value="Breast cancer associated RING 1"/>
    <property type="match status" value="1"/>
</dbReference>
<feature type="region of interest" description="Disordered" evidence="10">
    <location>
        <begin position="92"/>
        <end position="163"/>
    </location>
</feature>
<evidence type="ECO:0008006" key="16">
    <source>
        <dbReference type="Google" id="ProtNLM"/>
    </source>
</evidence>
<feature type="region of interest" description="Disordered" evidence="10">
    <location>
        <begin position="374"/>
        <end position="405"/>
    </location>
</feature>
<feature type="domain" description="BRCT" evidence="12">
    <location>
        <begin position="791"/>
        <end position="866"/>
    </location>
</feature>
<dbReference type="CDD" id="cd17734">
    <property type="entry name" value="BRCT_Bard1_rpt1"/>
    <property type="match status" value="1"/>
</dbReference>
<dbReference type="PANTHER" id="PTHR13763:SF0">
    <property type="entry name" value="BREAST CANCER TYPE 1 SUSCEPTIBILITY PROTEIN"/>
    <property type="match status" value="1"/>
</dbReference>
<dbReference type="InterPro" id="IPR013083">
    <property type="entry name" value="Znf_RING/FYVE/PHD"/>
</dbReference>
<dbReference type="Pfam" id="PF13923">
    <property type="entry name" value="zf-C3HC4_2"/>
    <property type="match status" value="1"/>
</dbReference>
<evidence type="ECO:0000256" key="6">
    <source>
        <dbReference type="ARBA" id="ARBA00022833"/>
    </source>
</evidence>
<evidence type="ECO:0000256" key="4">
    <source>
        <dbReference type="ARBA" id="ARBA00022763"/>
    </source>
</evidence>
<keyword evidence="6" id="KW-0862">Zinc</keyword>
<evidence type="ECO:0000256" key="2">
    <source>
        <dbReference type="ARBA" id="ARBA00022723"/>
    </source>
</evidence>
<keyword evidence="3" id="KW-0677">Repeat</keyword>
<evidence type="ECO:0000313" key="15">
    <source>
        <dbReference type="Proteomes" id="UP000077755"/>
    </source>
</evidence>
<dbReference type="SUPFAM" id="SSF57850">
    <property type="entry name" value="RING/U-box"/>
    <property type="match status" value="1"/>
</dbReference>
<organism evidence="14 15">
    <name type="scientific">Daucus carota subsp. sativus</name>
    <name type="common">Carrot</name>
    <dbReference type="NCBI Taxonomy" id="79200"/>
    <lineage>
        <taxon>Eukaryota</taxon>
        <taxon>Viridiplantae</taxon>
        <taxon>Streptophyta</taxon>
        <taxon>Embryophyta</taxon>
        <taxon>Tracheophyta</taxon>
        <taxon>Spermatophyta</taxon>
        <taxon>Magnoliopsida</taxon>
        <taxon>eudicotyledons</taxon>
        <taxon>Gunneridae</taxon>
        <taxon>Pentapetalae</taxon>
        <taxon>asterids</taxon>
        <taxon>campanulids</taxon>
        <taxon>Apiales</taxon>
        <taxon>Apiaceae</taxon>
        <taxon>Apioideae</taxon>
        <taxon>Scandiceae</taxon>
        <taxon>Daucinae</taxon>
        <taxon>Daucus</taxon>
        <taxon>Daucus sect. Daucus</taxon>
    </lineage>
</organism>
<dbReference type="InterPro" id="IPR001357">
    <property type="entry name" value="BRCT_dom"/>
</dbReference>
<evidence type="ECO:0000256" key="7">
    <source>
        <dbReference type="ARBA" id="ARBA00023204"/>
    </source>
</evidence>
<evidence type="ECO:0000256" key="9">
    <source>
        <dbReference type="PROSITE-ProRule" id="PRU00175"/>
    </source>
</evidence>
<feature type="domain" description="RING-type" evidence="11">
    <location>
        <begin position="16"/>
        <end position="54"/>
    </location>
</feature>
<dbReference type="Gene3D" id="3.40.50.10190">
    <property type="entry name" value="BRCT domain"/>
    <property type="match status" value="2"/>
</dbReference>
<protein>
    <recommendedName>
        <fullName evidence="16">RING-type E3 ubiquitin transferase BRCA1</fullName>
    </recommendedName>
</protein>
<evidence type="ECO:0000256" key="1">
    <source>
        <dbReference type="ARBA" id="ARBA00004123"/>
    </source>
</evidence>
<reference evidence="14" key="1">
    <citation type="journal article" date="2016" name="Nat. Genet.">
        <title>A high-quality carrot genome assembly provides new insights into carotenoid accumulation and asterid genome evolution.</title>
        <authorList>
            <person name="Iorizzo M."/>
            <person name="Ellison S."/>
            <person name="Senalik D."/>
            <person name="Zeng P."/>
            <person name="Satapoomin P."/>
            <person name="Huang J."/>
            <person name="Bowman M."/>
            <person name="Iovene M."/>
            <person name="Sanseverino W."/>
            <person name="Cavagnaro P."/>
            <person name="Yildiz M."/>
            <person name="Macko-Podgorni A."/>
            <person name="Moranska E."/>
            <person name="Grzebelus E."/>
            <person name="Grzebelus D."/>
            <person name="Ashrafi H."/>
            <person name="Zheng Z."/>
            <person name="Cheng S."/>
            <person name="Spooner D."/>
            <person name="Van Deynze A."/>
            <person name="Simon P."/>
        </authorList>
    </citation>
    <scope>NUCLEOTIDE SEQUENCE</scope>
    <source>
        <tissue evidence="14">Leaf</tissue>
    </source>
</reference>
<feature type="compositionally biased region" description="Polar residues" evidence="10">
    <location>
        <begin position="130"/>
        <end position="148"/>
    </location>
</feature>
<feature type="domain" description="BRCT" evidence="12">
    <location>
        <begin position="887"/>
        <end position="997"/>
    </location>
</feature>
<dbReference type="InterPro" id="IPR036420">
    <property type="entry name" value="BRCT_dom_sf"/>
</dbReference>
<dbReference type="FunFam" id="3.30.40.10:FF:000352">
    <property type="entry name" value="Breast cancer associated RING 1"/>
    <property type="match status" value="1"/>
</dbReference>
<dbReference type="GO" id="GO:0045944">
    <property type="term" value="P:positive regulation of transcription by RNA polymerase II"/>
    <property type="evidence" value="ECO:0007669"/>
    <property type="project" value="TreeGrafter"/>
</dbReference>
<keyword evidence="2" id="KW-0479">Metal-binding</keyword>
<reference evidence="14" key="2">
    <citation type="submission" date="2022-03" db="EMBL/GenBank/DDBJ databases">
        <title>Draft title - Genomic analysis of global carrot germplasm unveils the trajectory of domestication and the origin of high carotenoid orange carrot.</title>
        <authorList>
            <person name="Iorizzo M."/>
            <person name="Ellison S."/>
            <person name="Senalik D."/>
            <person name="Macko-Podgorni A."/>
            <person name="Grzebelus D."/>
            <person name="Bostan H."/>
            <person name="Rolling W."/>
            <person name="Curaba J."/>
            <person name="Simon P."/>
        </authorList>
    </citation>
    <scope>NUCLEOTIDE SEQUENCE</scope>
    <source>
        <tissue evidence="14">Leaf</tissue>
    </source>
</reference>
<feature type="domain" description="PHD-type" evidence="13">
    <location>
        <begin position="607"/>
        <end position="727"/>
    </location>
</feature>
<keyword evidence="8" id="KW-0539">Nucleus</keyword>
<dbReference type="InterPro" id="IPR017907">
    <property type="entry name" value="Znf_RING_CS"/>
</dbReference>
<dbReference type="PROSITE" id="PS00518">
    <property type="entry name" value="ZF_RING_1"/>
    <property type="match status" value="1"/>
</dbReference>
<keyword evidence="15" id="KW-1185">Reference proteome</keyword>
<feature type="region of interest" description="Disordered" evidence="10">
    <location>
        <begin position="476"/>
        <end position="509"/>
    </location>
</feature>
<dbReference type="GO" id="GO:0004842">
    <property type="term" value="F:ubiquitin-protein transferase activity"/>
    <property type="evidence" value="ECO:0007669"/>
    <property type="project" value="TreeGrafter"/>
</dbReference>
<dbReference type="Proteomes" id="UP000077755">
    <property type="component" value="Chromosome 8"/>
</dbReference>
<dbReference type="Pfam" id="PF00533">
    <property type="entry name" value="BRCT"/>
    <property type="match status" value="1"/>
</dbReference>
<gene>
    <name evidence="14" type="ORF">DCAR_0831577</name>
</gene>
<dbReference type="Pfam" id="PF13771">
    <property type="entry name" value="zf-HC5HC2H"/>
    <property type="match status" value="1"/>
</dbReference>
<dbReference type="SUPFAM" id="SSF52113">
    <property type="entry name" value="BRCT domain"/>
    <property type="match status" value="2"/>
</dbReference>
<dbReference type="PANTHER" id="PTHR13763">
    <property type="entry name" value="BREAST CANCER TYPE 1 SUSCEPTIBILITY PROTEIN BRCA1"/>
    <property type="match status" value="1"/>
</dbReference>
<dbReference type="SMART" id="SM00292">
    <property type="entry name" value="BRCT"/>
    <property type="match status" value="2"/>
</dbReference>
<evidence type="ECO:0000256" key="3">
    <source>
        <dbReference type="ARBA" id="ARBA00022737"/>
    </source>
</evidence>
<keyword evidence="4" id="KW-0227">DNA damage</keyword>
<evidence type="ECO:0000259" key="12">
    <source>
        <dbReference type="PROSITE" id="PS50172"/>
    </source>
</evidence>
<dbReference type="AlphaFoldDB" id="A0AAF0XPW5"/>
<evidence type="ECO:0000313" key="14">
    <source>
        <dbReference type="EMBL" id="WOH12078.1"/>
    </source>
</evidence>
<dbReference type="GO" id="GO:0000724">
    <property type="term" value="P:double-strand break repair via homologous recombination"/>
    <property type="evidence" value="ECO:0007669"/>
    <property type="project" value="UniProtKB-ARBA"/>
</dbReference>
<dbReference type="FunFam" id="3.40.50.10190:FF:000006">
    <property type="entry name" value="Breast cancer type 1 susceptibility protein homolog"/>
    <property type="match status" value="1"/>
</dbReference>
<dbReference type="GO" id="GO:0005634">
    <property type="term" value="C:nucleus"/>
    <property type="evidence" value="ECO:0007669"/>
    <property type="project" value="UniProtKB-SubCell"/>
</dbReference>
<dbReference type="EMBL" id="CP093350">
    <property type="protein sequence ID" value="WOH12078.1"/>
    <property type="molecule type" value="Genomic_DNA"/>
</dbReference>
<dbReference type="InterPro" id="IPR034732">
    <property type="entry name" value="EPHD"/>
</dbReference>
<evidence type="ECO:0000256" key="8">
    <source>
        <dbReference type="ARBA" id="ARBA00023242"/>
    </source>
</evidence>
<dbReference type="InterPro" id="IPR031099">
    <property type="entry name" value="BRCA1-associated"/>
</dbReference>
<evidence type="ECO:0000256" key="10">
    <source>
        <dbReference type="SAM" id="MobiDB-lite"/>
    </source>
</evidence>
<proteinExistence type="predicted"/>
<dbReference type="Gene3D" id="3.30.40.10">
    <property type="entry name" value="Zinc/RING finger domain, C3HC4 (zinc finger)"/>
    <property type="match status" value="2"/>
</dbReference>
<comment type="subcellular location">
    <subcellularLocation>
        <location evidence="1">Nucleus</location>
    </subcellularLocation>
</comment>